<dbReference type="AlphaFoldDB" id="A0A9Q3PXY2"/>
<evidence type="ECO:0000313" key="3">
    <source>
        <dbReference type="Proteomes" id="UP000765509"/>
    </source>
</evidence>
<protein>
    <submittedName>
        <fullName evidence="2">Uncharacterized protein</fullName>
    </submittedName>
</protein>
<keyword evidence="3" id="KW-1185">Reference proteome</keyword>
<evidence type="ECO:0000313" key="2">
    <source>
        <dbReference type="EMBL" id="MBW0577731.1"/>
    </source>
</evidence>
<dbReference type="EMBL" id="AVOT02101252">
    <property type="protein sequence ID" value="MBW0577731.1"/>
    <property type="molecule type" value="Genomic_DNA"/>
</dbReference>
<feature type="compositionally biased region" description="Polar residues" evidence="1">
    <location>
        <begin position="116"/>
        <end position="125"/>
    </location>
</feature>
<dbReference type="Proteomes" id="UP000765509">
    <property type="component" value="Unassembled WGS sequence"/>
</dbReference>
<organism evidence="2 3">
    <name type="scientific">Austropuccinia psidii MF-1</name>
    <dbReference type="NCBI Taxonomy" id="1389203"/>
    <lineage>
        <taxon>Eukaryota</taxon>
        <taxon>Fungi</taxon>
        <taxon>Dikarya</taxon>
        <taxon>Basidiomycota</taxon>
        <taxon>Pucciniomycotina</taxon>
        <taxon>Pucciniomycetes</taxon>
        <taxon>Pucciniales</taxon>
        <taxon>Sphaerophragmiaceae</taxon>
        <taxon>Austropuccinia</taxon>
    </lineage>
</organism>
<feature type="region of interest" description="Disordered" evidence="1">
    <location>
        <begin position="87"/>
        <end position="189"/>
    </location>
</feature>
<evidence type="ECO:0000256" key="1">
    <source>
        <dbReference type="SAM" id="MobiDB-lite"/>
    </source>
</evidence>
<accession>A0A9Q3PXY2</accession>
<feature type="compositionally biased region" description="Polar residues" evidence="1">
    <location>
        <begin position="166"/>
        <end position="183"/>
    </location>
</feature>
<reference evidence="2" key="1">
    <citation type="submission" date="2021-03" db="EMBL/GenBank/DDBJ databases">
        <title>Draft genome sequence of rust myrtle Austropuccinia psidii MF-1, a brazilian biotype.</title>
        <authorList>
            <person name="Quecine M.C."/>
            <person name="Pachon D.M.R."/>
            <person name="Bonatelli M.L."/>
            <person name="Correr F.H."/>
            <person name="Franceschini L.M."/>
            <person name="Leite T.F."/>
            <person name="Margarido G.R.A."/>
            <person name="Almeida C.A."/>
            <person name="Ferrarezi J.A."/>
            <person name="Labate C.A."/>
        </authorList>
    </citation>
    <scope>NUCLEOTIDE SEQUENCE</scope>
    <source>
        <strain evidence="2">MF-1</strain>
    </source>
</reference>
<gene>
    <name evidence="2" type="ORF">O181_117446</name>
</gene>
<feature type="compositionally biased region" description="Basic and acidic residues" evidence="1">
    <location>
        <begin position="128"/>
        <end position="144"/>
    </location>
</feature>
<sequence>MRKKCANAQKAEPFSRGRNRNISIPVQKLVQSRKRSRVGNVPKPLAGSHELLLTHEELSGPGEYHRTLRSLEPIVLQRQVQKDKKLVAEPNPFIHRPGKRVGNDSSFGDRGPSGVYQLQTSSRSVKGQAKETSEEAERSQEPSRQRQSQSQLAQTLPTRVQDAQIGASSHGQCIQHGQSSDGIHSQGAGKVEQNLSTQIIQQIHFVKSSVDVEIGKFDAKINKITSHISELKRNNKKHTEWYKLKNVRLDSIINTCDRIESKFPVQNDEMEDLSIFNINDQLKILKHHILEISDNTDKFATHLAKSDSERQKLKDEIIANVEQIHKNYEQHIPRHYTHLTEERVSVKASSTPLLAENVISAKDIRKLEEWPIFSGEGDYNHIEFIRLIYVLQEGLNVPDEILVGKLHCLFNRTANKWY</sequence>
<comment type="caution">
    <text evidence="2">The sequence shown here is derived from an EMBL/GenBank/DDBJ whole genome shotgun (WGS) entry which is preliminary data.</text>
</comment>
<proteinExistence type="predicted"/>
<feature type="region of interest" description="Disordered" evidence="1">
    <location>
        <begin position="1"/>
        <end position="24"/>
    </location>
</feature>
<name>A0A9Q3PXY2_9BASI</name>